<dbReference type="Gene3D" id="1.10.4020.10">
    <property type="entry name" value="DNA breaking-rejoining enzymes"/>
    <property type="match status" value="1"/>
</dbReference>
<dbReference type="PANTHER" id="PTHR46888:SF1">
    <property type="entry name" value="RIBONUCLEASE H"/>
    <property type="match status" value="1"/>
</dbReference>
<evidence type="ECO:0000259" key="2">
    <source>
        <dbReference type="PROSITE" id="PS50804"/>
    </source>
</evidence>
<dbReference type="Proteomes" id="UP000504611">
    <property type="component" value="Unplaced"/>
</dbReference>
<dbReference type="SMART" id="SM00431">
    <property type="entry name" value="SCAN"/>
    <property type="match status" value="1"/>
</dbReference>
<protein>
    <submittedName>
        <fullName evidence="4">Zinc finger and SCAN domain-containing protein 25-like</fullName>
    </submittedName>
</protein>
<accession>A0A6I9PCQ3</accession>
<name>A0A6I9PCQ3_9TELE</name>
<sequence>MVVPSEESPIETYHRLKGLYRRWIQPEQHTKEEIAEAIILEQMLRILPPEVRAWVKEHEPTEGLAAAKLALQYINARRGGPPARSTTFTHQPAHQPRPAKRENRPEFSGYPSTAPNQ</sequence>
<dbReference type="OrthoDB" id="6077919at2759"/>
<dbReference type="KEGG" id="ncc:104958535"/>
<evidence type="ECO:0000256" key="1">
    <source>
        <dbReference type="SAM" id="MobiDB-lite"/>
    </source>
</evidence>
<evidence type="ECO:0000313" key="4">
    <source>
        <dbReference type="RefSeq" id="XP_010784578.1"/>
    </source>
</evidence>
<proteinExistence type="predicted"/>
<gene>
    <name evidence="4" type="primary">LOC104958535</name>
</gene>
<dbReference type="Pfam" id="PF02023">
    <property type="entry name" value="SCAN"/>
    <property type="match status" value="1"/>
</dbReference>
<dbReference type="RefSeq" id="XP_010784578.1">
    <property type="nucleotide sequence ID" value="XM_010786276.1"/>
</dbReference>
<dbReference type="InterPro" id="IPR038269">
    <property type="entry name" value="SCAN_sf"/>
</dbReference>
<dbReference type="AlphaFoldDB" id="A0A6I9PCQ3"/>
<organism evidence="3 4">
    <name type="scientific">Notothenia coriiceps</name>
    <name type="common">black rockcod</name>
    <dbReference type="NCBI Taxonomy" id="8208"/>
    <lineage>
        <taxon>Eukaryota</taxon>
        <taxon>Metazoa</taxon>
        <taxon>Chordata</taxon>
        <taxon>Craniata</taxon>
        <taxon>Vertebrata</taxon>
        <taxon>Euteleostomi</taxon>
        <taxon>Actinopterygii</taxon>
        <taxon>Neopterygii</taxon>
        <taxon>Teleostei</taxon>
        <taxon>Neoteleostei</taxon>
        <taxon>Acanthomorphata</taxon>
        <taxon>Eupercaria</taxon>
        <taxon>Perciformes</taxon>
        <taxon>Notothenioidei</taxon>
        <taxon>Nototheniidae</taxon>
        <taxon>Notothenia</taxon>
    </lineage>
</organism>
<dbReference type="GeneID" id="104958535"/>
<evidence type="ECO:0000313" key="3">
    <source>
        <dbReference type="Proteomes" id="UP000504611"/>
    </source>
</evidence>
<keyword evidence="3" id="KW-1185">Reference proteome</keyword>
<feature type="domain" description="SCAN box" evidence="2">
    <location>
        <begin position="8"/>
        <end position="69"/>
    </location>
</feature>
<dbReference type="PROSITE" id="PS50804">
    <property type="entry name" value="SCAN_BOX"/>
    <property type="match status" value="1"/>
</dbReference>
<feature type="region of interest" description="Disordered" evidence="1">
    <location>
        <begin position="76"/>
        <end position="117"/>
    </location>
</feature>
<reference evidence="4" key="1">
    <citation type="submission" date="2025-08" db="UniProtKB">
        <authorList>
            <consortium name="RefSeq"/>
        </authorList>
    </citation>
    <scope>IDENTIFICATION</scope>
    <source>
        <tissue evidence="4">Muscle</tissue>
    </source>
</reference>
<dbReference type="PANTHER" id="PTHR46888">
    <property type="entry name" value="ZINC KNUCKLE DOMAINCONTAINING PROTEIN-RELATED"/>
    <property type="match status" value="1"/>
</dbReference>
<dbReference type="InterPro" id="IPR003309">
    <property type="entry name" value="SCAN_dom"/>
</dbReference>
<dbReference type="SUPFAM" id="SSF47353">
    <property type="entry name" value="Retrovirus capsid dimerization domain-like"/>
    <property type="match status" value="1"/>
</dbReference>